<dbReference type="Gene3D" id="1.10.357.50">
    <property type="match status" value="1"/>
</dbReference>
<dbReference type="Gene3D" id="1.10.357.70">
    <property type="entry name" value="Exocyst complex component Sec6, C-terminal domain"/>
    <property type="match status" value="1"/>
</dbReference>
<evidence type="ECO:0000313" key="4">
    <source>
        <dbReference type="Ensembl" id="ENSEBUP00000023421.1"/>
    </source>
</evidence>
<dbReference type="GO" id="GO:0006887">
    <property type="term" value="P:exocytosis"/>
    <property type="evidence" value="ECO:0007669"/>
    <property type="project" value="UniProtKB-KW"/>
</dbReference>
<evidence type="ECO:0008006" key="6">
    <source>
        <dbReference type="Google" id="ProtNLM"/>
    </source>
</evidence>
<keyword evidence="5" id="KW-1185">Reference proteome</keyword>
<dbReference type="InterPro" id="IPR042532">
    <property type="entry name" value="EXOC3/Sec6_C"/>
</dbReference>
<evidence type="ECO:0000313" key="5">
    <source>
        <dbReference type="Proteomes" id="UP000694388"/>
    </source>
</evidence>
<keyword evidence="3" id="KW-0268">Exocytosis</keyword>
<proteinExistence type="inferred from homology"/>
<dbReference type="GeneTree" id="ENSGT01030000234613"/>
<reference evidence="4" key="1">
    <citation type="submission" date="2025-05" db="UniProtKB">
        <authorList>
            <consortium name="Ensembl"/>
        </authorList>
    </citation>
    <scope>IDENTIFICATION</scope>
</reference>
<dbReference type="AlphaFoldDB" id="A0A8C4R4A5"/>
<accession>A0A8C4R4A5</accession>
<evidence type="ECO:0000256" key="1">
    <source>
        <dbReference type="ARBA" id="ARBA00009447"/>
    </source>
</evidence>
<organism evidence="4 5">
    <name type="scientific">Eptatretus burgeri</name>
    <name type="common">Inshore hagfish</name>
    <dbReference type="NCBI Taxonomy" id="7764"/>
    <lineage>
        <taxon>Eukaryota</taxon>
        <taxon>Metazoa</taxon>
        <taxon>Chordata</taxon>
        <taxon>Craniata</taxon>
        <taxon>Vertebrata</taxon>
        <taxon>Cyclostomata</taxon>
        <taxon>Myxini</taxon>
        <taxon>Myxiniformes</taxon>
        <taxon>Myxinidae</taxon>
        <taxon>Eptatretinae</taxon>
        <taxon>Eptatretus</taxon>
    </lineage>
</organism>
<dbReference type="FunFam" id="1.10.357.70:FF:000001">
    <property type="entry name" value="Exocyst complex component 3"/>
    <property type="match status" value="1"/>
</dbReference>
<dbReference type="Ensembl" id="ENSEBUT00000023997.1">
    <property type="protein sequence ID" value="ENSEBUP00000023421.1"/>
    <property type="gene ID" value="ENSEBUG00000014407.1"/>
</dbReference>
<dbReference type="Ensembl" id="ENSEBUT00000023972.1">
    <property type="protein sequence ID" value="ENSEBUP00000023395.1"/>
    <property type="gene ID" value="ENSEBUG00000014407.1"/>
</dbReference>
<dbReference type="Proteomes" id="UP000694388">
    <property type="component" value="Unplaced"/>
</dbReference>
<dbReference type="GO" id="GO:0000149">
    <property type="term" value="F:SNARE binding"/>
    <property type="evidence" value="ECO:0007669"/>
    <property type="project" value="TreeGrafter"/>
</dbReference>
<dbReference type="PANTHER" id="PTHR21292">
    <property type="entry name" value="EXOCYST COMPLEX COMPONENT SEC6-RELATED"/>
    <property type="match status" value="1"/>
</dbReference>
<evidence type="ECO:0000256" key="3">
    <source>
        <dbReference type="ARBA" id="ARBA00022483"/>
    </source>
</evidence>
<evidence type="ECO:0000256" key="2">
    <source>
        <dbReference type="ARBA" id="ARBA00022448"/>
    </source>
</evidence>
<dbReference type="GO" id="GO:0000145">
    <property type="term" value="C:exocyst"/>
    <property type="evidence" value="ECO:0007669"/>
    <property type="project" value="InterPro"/>
</dbReference>
<comment type="similarity">
    <text evidence="1">Belongs to the SEC6 family.</text>
</comment>
<name>A0A8C4R4A5_EPTBU</name>
<dbReference type="PANTHER" id="PTHR21292:SF1">
    <property type="entry name" value="EXOCYST COMPLEX COMPONENT 3"/>
    <property type="match status" value="1"/>
</dbReference>
<dbReference type="Pfam" id="PF06046">
    <property type="entry name" value="Sec6"/>
    <property type="match status" value="1"/>
</dbReference>
<dbReference type="InterPro" id="IPR010326">
    <property type="entry name" value="EXOC3/Sec6"/>
</dbReference>
<keyword evidence="2" id="KW-0813">Transport</keyword>
<dbReference type="OMA" id="DICADST"/>
<sequence>MASRTALTIEKMEKLALGTAVKRVSLMLQYPDQLDRVEQYRKREARTTSALEMRLKSALQSQLEGICLGLSQLHEALEHARHIRSALGGLWDELQTCSAVAARLGHVKALAEEHAHLASAMEHMKIICSVRELEREALALAEDGYLLKAHQQLAELEASRDSLLQRQHGHGSSAANIRLIRHYFAGTETLAGELNKQVWLVLERALATARHDPALLVSALRIVQREENLDKQALVKQQQTGFLPPGRPKELRKGVMEVLEKTVQTRVDGGLMESREGEPMWLMKHLELLRKCILEDLRVVKTLVAQCFPPHYKPFATYLTLYQRALAAHIQELASDEQQPNEMISLLAWVLHMYPSKDMMGHPDLVPDVNVTELEPLLFQEDMENIQDKYLQTLQCNFSAWLTKALETDVRDWSQSQEPEANHHGLFHTSLPGIVFQIMEQNLQVASQVSSDLSERVLHTGLQEIQGFLYRFRMALGTFKQEHVKDRKFPPFYVQYMIAAINNCTLFSESVQTLKRRYLLSLPTDKSWSAIPKIESDLSTIAAEGCTYLLDEVLLDIKPSLLELLTRAWLTSSKAMDTICITIEDYFNDFSKLNKAYLKELTHQVHRRIVHEYVHAVVQRRVTLRSQEERQEAADKMEWEGKQLKQLFQKLSEDGSQDEESRSDVIPALGEIISLKDTSMLCLDISSLINRYPDIREEHICAVLSLRGDSSRDMRLVVSECMMQRDRDQDPSDVPAIFTNIAVASCLLPQLPK</sequence>
<dbReference type="GO" id="GO:0051601">
    <property type="term" value="P:exocyst localization"/>
    <property type="evidence" value="ECO:0007669"/>
    <property type="project" value="TreeGrafter"/>
</dbReference>
<protein>
    <recommendedName>
        <fullName evidence="6">Exocyst complex component 3</fullName>
    </recommendedName>
</protein>